<evidence type="ECO:0000313" key="1">
    <source>
        <dbReference type="EMBL" id="PMD47599.1"/>
    </source>
</evidence>
<protein>
    <submittedName>
        <fullName evidence="1">Uncharacterized protein</fullName>
    </submittedName>
</protein>
<name>A0A2J6SA14_HYAVF</name>
<gene>
    <name evidence="1" type="ORF">L207DRAFT_161370</name>
</gene>
<dbReference type="AlphaFoldDB" id="A0A2J6SA14"/>
<keyword evidence="2" id="KW-1185">Reference proteome</keyword>
<proteinExistence type="predicted"/>
<accession>A0A2J6SA14</accession>
<dbReference type="EMBL" id="KZ613938">
    <property type="protein sequence ID" value="PMD47599.1"/>
    <property type="molecule type" value="Genomic_DNA"/>
</dbReference>
<sequence length="151" mass="16586">MPCFSSSMHVLGTLAIHDEIDELPMEPVANLKNPCLPRWQSISSVQVFPSRMITTLATRRQSPSLVISGDKKPSKCVSTLPRASAVILPQTFTGDNSWISGWIVTSPIDAPVPEVQPTADILNIVFSPKVQSSTIRCKRKLELLFLASLRC</sequence>
<evidence type="ECO:0000313" key="2">
    <source>
        <dbReference type="Proteomes" id="UP000235786"/>
    </source>
</evidence>
<organism evidence="1 2">
    <name type="scientific">Hyaloscypha variabilis (strain UAMH 11265 / GT02V1 / F)</name>
    <name type="common">Meliniomyces variabilis</name>
    <dbReference type="NCBI Taxonomy" id="1149755"/>
    <lineage>
        <taxon>Eukaryota</taxon>
        <taxon>Fungi</taxon>
        <taxon>Dikarya</taxon>
        <taxon>Ascomycota</taxon>
        <taxon>Pezizomycotina</taxon>
        <taxon>Leotiomycetes</taxon>
        <taxon>Helotiales</taxon>
        <taxon>Hyaloscyphaceae</taxon>
        <taxon>Hyaloscypha</taxon>
        <taxon>Hyaloscypha variabilis</taxon>
    </lineage>
</organism>
<dbReference type="Proteomes" id="UP000235786">
    <property type="component" value="Unassembled WGS sequence"/>
</dbReference>
<reference evidence="1 2" key="1">
    <citation type="submission" date="2016-04" db="EMBL/GenBank/DDBJ databases">
        <title>A degradative enzymes factory behind the ericoid mycorrhizal symbiosis.</title>
        <authorList>
            <consortium name="DOE Joint Genome Institute"/>
            <person name="Martino E."/>
            <person name="Morin E."/>
            <person name="Grelet G."/>
            <person name="Kuo A."/>
            <person name="Kohler A."/>
            <person name="Daghino S."/>
            <person name="Barry K."/>
            <person name="Choi C."/>
            <person name="Cichocki N."/>
            <person name="Clum A."/>
            <person name="Copeland A."/>
            <person name="Hainaut M."/>
            <person name="Haridas S."/>
            <person name="Labutti K."/>
            <person name="Lindquist E."/>
            <person name="Lipzen A."/>
            <person name="Khouja H.-R."/>
            <person name="Murat C."/>
            <person name="Ohm R."/>
            <person name="Olson A."/>
            <person name="Spatafora J."/>
            <person name="Veneault-Fourrey C."/>
            <person name="Henrissat B."/>
            <person name="Grigoriev I."/>
            <person name="Martin F."/>
            <person name="Perotto S."/>
        </authorList>
    </citation>
    <scope>NUCLEOTIDE SEQUENCE [LARGE SCALE GENOMIC DNA]</scope>
    <source>
        <strain evidence="1 2">F</strain>
    </source>
</reference>